<evidence type="ECO:0000313" key="2">
    <source>
        <dbReference type="EMBL" id="MBP0439061.1"/>
    </source>
</evidence>
<name>A0A8J7RIJ6_9HYPH</name>
<evidence type="ECO:0000313" key="3">
    <source>
        <dbReference type="Proteomes" id="UP000666240"/>
    </source>
</evidence>
<evidence type="ECO:0000256" key="1">
    <source>
        <dbReference type="SAM" id="SignalP"/>
    </source>
</evidence>
<keyword evidence="3" id="KW-1185">Reference proteome</keyword>
<protein>
    <recommendedName>
        <fullName evidence="4">DUF945 domain-containing protein</fullName>
    </recommendedName>
</protein>
<evidence type="ECO:0008006" key="4">
    <source>
        <dbReference type="Google" id="ProtNLM"/>
    </source>
</evidence>
<comment type="caution">
    <text evidence="2">The sequence shown here is derived from an EMBL/GenBank/DDBJ whole genome shotgun (WGS) entry which is preliminary data.</text>
</comment>
<dbReference type="Proteomes" id="UP000666240">
    <property type="component" value="Unassembled WGS sequence"/>
</dbReference>
<reference evidence="2" key="1">
    <citation type="submission" date="2021-03" db="EMBL/GenBank/DDBJ databases">
        <title>Genome sequencing and assembly of Tianweitania sediminis.</title>
        <authorList>
            <person name="Chhetri G."/>
        </authorList>
    </citation>
    <scope>NUCLEOTIDE SEQUENCE</scope>
    <source>
        <strain evidence="2">Z8</strain>
    </source>
</reference>
<dbReference type="EMBL" id="JAGIYY010000002">
    <property type="protein sequence ID" value="MBP0439061.1"/>
    <property type="molecule type" value="Genomic_DNA"/>
</dbReference>
<gene>
    <name evidence="2" type="ORF">J5Y06_10405</name>
</gene>
<sequence length="396" mass="42098">MIGTRTMARLLWAPSLLLLLPLGAAQAADLQRLGESLKAAASAQDMTLEWSDLTGNDASATLNNVVLRFESVDDPVEVGTVTLTDISEEADHFLIGEARLPDYNVTEEGVSVSASGISVNGLEVPFATSAEREAGLLLYDRAGLDSVSITQDGTQLFELSGLNVTLTKPESEDDPLEFSGTANSFSADLSKVEDVRTKAVLDQLGLQTISGDFNVAGSWNLQSGRLVVDQYDLKVENAGTLGITSDLSGYTPAFIKSLRETSEKMANAPEDQQSAQSLAMLGLMQQLSFNRASIRFEDEGLTRKILEMIASQQNTTADSLANQAKAIVPFALAQLNMPDFASSVSQAVNAFLDDPQNIEITAAPATGVPFAQIMATAMSTPQALIKQLGVSVTANE</sequence>
<proteinExistence type="predicted"/>
<keyword evidence="1" id="KW-0732">Signal</keyword>
<feature type="chain" id="PRO_5035286211" description="DUF945 domain-containing protein" evidence="1">
    <location>
        <begin position="28"/>
        <end position="396"/>
    </location>
</feature>
<feature type="signal peptide" evidence="1">
    <location>
        <begin position="1"/>
        <end position="27"/>
    </location>
</feature>
<accession>A0A8J7RIJ6</accession>
<dbReference type="AlphaFoldDB" id="A0A8J7RIJ6"/>
<organism evidence="2 3">
    <name type="scientific">Tianweitania sediminis</name>
    <dbReference type="NCBI Taxonomy" id="1502156"/>
    <lineage>
        <taxon>Bacteria</taxon>
        <taxon>Pseudomonadati</taxon>
        <taxon>Pseudomonadota</taxon>
        <taxon>Alphaproteobacteria</taxon>
        <taxon>Hyphomicrobiales</taxon>
        <taxon>Phyllobacteriaceae</taxon>
        <taxon>Tianweitania</taxon>
    </lineage>
</organism>
<dbReference type="RefSeq" id="WP_209335049.1">
    <property type="nucleotide sequence ID" value="NZ_JAGIYY010000002.1"/>
</dbReference>